<dbReference type="AlphaFoldDB" id="A0A7X9U5R0"/>
<dbReference type="PANTHER" id="PTHR43300:SF11">
    <property type="entry name" value="ACETYLTRANSFERASE RV3034C-RELATED"/>
    <property type="match status" value="1"/>
</dbReference>
<dbReference type="CDD" id="cd04647">
    <property type="entry name" value="LbH_MAT_like"/>
    <property type="match status" value="1"/>
</dbReference>
<name>A0A7X9U5R0_9GAMM</name>
<dbReference type="GO" id="GO:0016746">
    <property type="term" value="F:acyltransferase activity"/>
    <property type="evidence" value="ECO:0007669"/>
    <property type="project" value="UniProtKB-KW"/>
</dbReference>
<keyword evidence="2" id="KW-0012">Acyltransferase</keyword>
<dbReference type="PANTHER" id="PTHR43300">
    <property type="entry name" value="ACETYLTRANSFERASE"/>
    <property type="match status" value="1"/>
</dbReference>
<organism evidence="2 3">
    <name type="scientific">Pseudoalteromonas arctica</name>
    <dbReference type="NCBI Taxonomy" id="394751"/>
    <lineage>
        <taxon>Bacteria</taxon>
        <taxon>Pseudomonadati</taxon>
        <taxon>Pseudomonadota</taxon>
        <taxon>Gammaproteobacteria</taxon>
        <taxon>Alteromonadales</taxon>
        <taxon>Pseudoalteromonadaceae</taxon>
        <taxon>Pseudoalteromonas</taxon>
    </lineage>
</organism>
<evidence type="ECO:0000313" key="3">
    <source>
        <dbReference type="Proteomes" id="UP000519126"/>
    </source>
</evidence>
<dbReference type="Pfam" id="PF00132">
    <property type="entry name" value="Hexapep"/>
    <property type="match status" value="1"/>
</dbReference>
<evidence type="ECO:0000313" key="2">
    <source>
        <dbReference type="EMBL" id="NMF48127.1"/>
    </source>
</evidence>
<sequence length="149" mass="16272">MRFKLSKQNVQLGENSIVYNTKFSFSSKGDHFYIGNNTTITGATLLGHDASPCVFLDALVLKPDVWAVGSRKSFRDPIHIGDNVFVGHGCIILPGVVIGDNTIVAAGSVVTKNLDSDSVYVGNPARKIKHIDNYIQKYKSILSDSPEKF</sequence>
<dbReference type="Proteomes" id="UP000519126">
    <property type="component" value="Unassembled WGS sequence"/>
</dbReference>
<dbReference type="InterPro" id="IPR001451">
    <property type="entry name" value="Hexapep"/>
</dbReference>
<comment type="caution">
    <text evidence="2">The sequence shown here is derived from an EMBL/GenBank/DDBJ whole genome shotgun (WGS) entry which is preliminary data.</text>
</comment>
<dbReference type="EMBL" id="JABBCX010000003">
    <property type="protein sequence ID" value="NMF48127.1"/>
    <property type="molecule type" value="Genomic_DNA"/>
</dbReference>
<gene>
    <name evidence="2" type="ORF">HHL01_08020</name>
</gene>
<dbReference type="InterPro" id="IPR050179">
    <property type="entry name" value="Trans_hexapeptide_repeat"/>
</dbReference>
<reference evidence="2 3" key="1">
    <citation type="submission" date="2020-04" db="EMBL/GenBank/DDBJ databases">
        <title>Genome Sequencing and Assembley of Pseudoalteromonas artica.</title>
        <authorList>
            <person name="Akerly B."/>
            <person name="Cook G."/>
        </authorList>
    </citation>
    <scope>NUCLEOTIDE SEQUENCE [LARGE SCALE GENOMIC DNA]</scope>
    <source>
        <strain evidence="2 3">NEC-BIFX-0059</strain>
    </source>
</reference>
<keyword evidence="2" id="KW-0808">Transferase</keyword>
<dbReference type="InterPro" id="IPR011004">
    <property type="entry name" value="Trimer_LpxA-like_sf"/>
</dbReference>
<evidence type="ECO:0000256" key="1">
    <source>
        <dbReference type="ARBA" id="ARBA00007274"/>
    </source>
</evidence>
<comment type="similarity">
    <text evidence="1">Belongs to the transferase hexapeptide repeat family.</text>
</comment>
<protein>
    <submittedName>
        <fullName evidence="2">Acyltransferase</fullName>
    </submittedName>
</protein>
<proteinExistence type="inferred from homology"/>
<dbReference type="Gene3D" id="2.160.10.10">
    <property type="entry name" value="Hexapeptide repeat proteins"/>
    <property type="match status" value="1"/>
</dbReference>
<accession>A0A7X9U5R0</accession>
<dbReference type="SUPFAM" id="SSF51161">
    <property type="entry name" value="Trimeric LpxA-like enzymes"/>
    <property type="match status" value="1"/>
</dbReference>